<dbReference type="AlphaFoldDB" id="A0A0J9EBP7"/>
<keyword evidence="3" id="KW-1185">Reference proteome</keyword>
<accession>A0A0J9EBP7</accession>
<protein>
    <recommendedName>
        <fullName evidence="4">SnoaL-like domain-containing protein</fullName>
    </recommendedName>
</protein>
<dbReference type="EMBL" id="LFTY01000001">
    <property type="protein sequence ID" value="KMW60182.1"/>
    <property type="molecule type" value="Genomic_DNA"/>
</dbReference>
<comment type="caution">
    <text evidence="2">The sequence shown here is derived from an EMBL/GenBank/DDBJ whole genome shotgun (WGS) entry which is preliminary data.</text>
</comment>
<dbReference type="Proteomes" id="UP000037178">
    <property type="component" value="Unassembled WGS sequence"/>
</dbReference>
<sequence>MRRVKRFLCIACSSLLLAAHAERSNAAVDEALDTLLTDCWDAVDGGGLDYLTPYKMAFHGVDEWQTAINEIWRGKAVTASGEIDVKASIREGVLFDCTLLTFPTPDGADAIEYYEAQDTLDHWFGARYARPHHHDTFPEYRLHAMVRCDPRYWAVSASATTMAPFIDEVLVGATEKLTGELRFAAFITDATRYEVCG</sequence>
<dbReference type="STRING" id="1675527.AIOL_000335"/>
<evidence type="ECO:0000313" key="3">
    <source>
        <dbReference type="Proteomes" id="UP000037178"/>
    </source>
</evidence>
<proteinExistence type="predicted"/>
<keyword evidence="1" id="KW-0732">Signal</keyword>
<name>A0A0J9EBP7_9RHOB</name>
<organism evidence="2 3">
    <name type="scientific">Candidatus Rhodobacter oscarellae</name>
    <dbReference type="NCBI Taxonomy" id="1675527"/>
    <lineage>
        <taxon>Bacteria</taxon>
        <taxon>Pseudomonadati</taxon>
        <taxon>Pseudomonadota</taxon>
        <taxon>Alphaproteobacteria</taxon>
        <taxon>Rhodobacterales</taxon>
        <taxon>Rhodobacter group</taxon>
        <taxon>Rhodobacter</taxon>
    </lineage>
</organism>
<evidence type="ECO:0000256" key="1">
    <source>
        <dbReference type="SAM" id="SignalP"/>
    </source>
</evidence>
<gene>
    <name evidence="2" type="ORF">AIOL_000335</name>
</gene>
<feature type="signal peptide" evidence="1">
    <location>
        <begin position="1"/>
        <end position="26"/>
    </location>
</feature>
<dbReference type="PATRIC" id="fig|1675527.3.peg.382"/>
<evidence type="ECO:0000313" key="2">
    <source>
        <dbReference type="EMBL" id="KMW60182.1"/>
    </source>
</evidence>
<reference evidence="2 3" key="1">
    <citation type="submission" date="2015-06" db="EMBL/GenBank/DDBJ databases">
        <title>Draft genome sequence of an Alphaproteobacteria species associated to the Mediterranean sponge Oscarella lobularis.</title>
        <authorList>
            <person name="Jourda C."/>
            <person name="Santini S."/>
            <person name="Claverie J.-M."/>
        </authorList>
    </citation>
    <scope>NUCLEOTIDE SEQUENCE [LARGE SCALE GENOMIC DNA]</scope>
    <source>
        <strain evidence="2">IGS</strain>
    </source>
</reference>
<evidence type="ECO:0008006" key="4">
    <source>
        <dbReference type="Google" id="ProtNLM"/>
    </source>
</evidence>
<feature type="chain" id="PRO_5005318144" description="SnoaL-like domain-containing protein" evidence="1">
    <location>
        <begin position="27"/>
        <end position="197"/>
    </location>
</feature>